<evidence type="ECO:0000313" key="2">
    <source>
        <dbReference type="EMBL" id="KZO92876.1"/>
    </source>
</evidence>
<proteinExistence type="predicted"/>
<sequence length="143" mass="15630">MIAERAPCSEARGGRPFSNEAVDCVSQDVNADLRDGRTRGQGWNLICYAMDGEAGSCAPDPRGVVALSRQSQRRLVCASAVDIERIYCGPAPSVRSYAAGQRIRLLRRQTEVRAHVQTSSPSPSPSGRRHVPRSERWDPAQPT</sequence>
<accession>A0A167IRA1</accession>
<keyword evidence="3" id="KW-1185">Reference proteome</keyword>
<name>A0A167IRA1_CALVF</name>
<feature type="region of interest" description="Disordered" evidence="1">
    <location>
        <begin position="113"/>
        <end position="143"/>
    </location>
</feature>
<dbReference type="AlphaFoldDB" id="A0A167IRA1"/>
<gene>
    <name evidence="2" type="ORF">CALVIDRAFT_290342</name>
</gene>
<dbReference type="EMBL" id="KV417306">
    <property type="protein sequence ID" value="KZO92876.1"/>
    <property type="molecule type" value="Genomic_DNA"/>
</dbReference>
<reference evidence="2 3" key="1">
    <citation type="journal article" date="2016" name="Mol. Biol. Evol.">
        <title>Comparative Genomics of Early-Diverging Mushroom-Forming Fungi Provides Insights into the Origins of Lignocellulose Decay Capabilities.</title>
        <authorList>
            <person name="Nagy L.G."/>
            <person name="Riley R."/>
            <person name="Tritt A."/>
            <person name="Adam C."/>
            <person name="Daum C."/>
            <person name="Floudas D."/>
            <person name="Sun H."/>
            <person name="Yadav J.S."/>
            <person name="Pangilinan J."/>
            <person name="Larsson K.H."/>
            <person name="Matsuura K."/>
            <person name="Barry K."/>
            <person name="Labutti K."/>
            <person name="Kuo R."/>
            <person name="Ohm R.A."/>
            <person name="Bhattacharya S.S."/>
            <person name="Shirouzu T."/>
            <person name="Yoshinaga Y."/>
            <person name="Martin F.M."/>
            <person name="Grigoriev I.V."/>
            <person name="Hibbett D.S."/>
        </authorList>
    </citation>
    <scope>NUCLEOTIDE SEQUENCE [LARGE SCALE GENOMIC DNA]</scope>
    <source>
        <strain evidence="2 3">TUFC12733</strain>
    </source>
</reference>
<feature type="compositionally biased region" description="Basic and acidic residues" evidence="1">
    <location>
        <begin position="132"/>
        <end position="143"/>
    </location>
</feature>
<organism evidence="2 3">
    <name type="scientific">Calocera viscosa (strain TUFC12733)</name>
    <dbReference type="NCBI Taxonomy" id="1330018"/>
    <lineage>
        <taxon>Eukaryota</taxon>
        <taxon>Fungi</taxon>
        <taxon>Dikarya</taxon>
        <taxon>Basidiomycota</taxon>
        <taxon>Agaricomycotina</taxon>
        <taxon>Dacrymycetes</taxon>
        <taxon>Dacrymycetales</taxon>
        <taxon>Dacrymycetaceae</taxon>
        <taxon>Calocera</taxon>
    </lineage>
</organism>
<protein>
    <submittedName>
        <fullName evidence="2">Uncharacterized protein</fullName>
    </submittedName>
</protein>
<evidence type="ECO:0000313" key="3">
    <source>
        <dbReference type="Proteomes" id="UP000076738"/>
    </source>
</evidence>
<dbReference type="Proteomes" id="UP000076738">
    <property type="component" value="Unassembled WGS sequence"/>
</dbReference>
<evidence type="ECO:0000256" key="1">
    <source>
        <dbReference type="SAM" id="MobiDB-lite"/>
    </source>
</evidence>